<feature type="transmembrane region" description="Helical" evidence="2">
    <location>
        <begin position="199"/>
        <end position="222"/>
    </location>
</feature>
<keyword evidence="2" id="KW-0812">Transmembrane</keyword>
<dbReference type="AlphaFoldDB" id="A0A346PCL8"/>
<dbReference type="KEGG" id="nag:AArcMg_2785"/>
<dbReference type="OrthoDB" id="371890at2157"/>
<feature type="compositionally biased region" description="Acidic residues" evidence="1">
    <location>
        <begin position="1"/>
        <end position="13"/>
    </location>
</feature>
<feature type="transmembrane region" description="Helical" evidence="2">
    <location>
        <begin position="642"/>
        <end position="669"/>
    </location>
</feature>
<sequence length="687" mass="71712">MSSTTTDDELEINLEEKPKGAARGSHFSGMTKRRLSGRILYLAIGIAVVAGIYHTVTPAPWIGVPGAFIHRPIHLVFMAVLVFLWYEAHTGEASDGVPWYDWLLIGITIPSVLYLAYAVEFGDFAARAGNPTTIDIVFGFFTILIVLEMARRTTGMVLPIISIAFIAYAFLGPYMPGLLAHRGYGVERLVSHLYLSTEGVFGIPLGVSATFVVLFIIFGAFLEVTGIGDWFIDLAYGYTGRLAGGPAKTSVLASGFMGSLNGSAVANTATTGAFTIPLMKRTGFDSHYAAAVESSASSGGQIMPPVMGAGAFIMAVWTGIPYVYIIAAAVIPALLYFLCVGMAVHFRAKKQGLEGRPASELPDSGHLLKTGFHFTIPIIVLVALLVQGYTAMLAGFVAIVLTVIVAIPLSTAREFVSALTGGDTQTVRRLSSNAAGTAVRAFDRGIRMTLVVAAACATAGIVVGVVTLTGLGLAFSSLVANLSGGVLIIGLVLTMIASIILGMGLPTTAAYVVVAALGAPALMDLGVPELAAHLFIFYFAIISAITPPIMLAVFAASGIAESDPWRTGFTALGIAVVGFIIPFLFVYGNELILLADPGAVTMADVPTIGFSVLTAIVGVIALSASTQAYLIDDMALLERAVLFVGAITLLAPGLLTDAAGLLVLGVIAARQYSVVNDGLPFVSGTNR</sequence>
<reference evidence="4" key="3">
    <citation type="journal article" date="2019" name="Int. J. Syst. Evol. Microbiol.">
        <title>Natronolimnobius sulfurireducens sp. nov. and Halalkaliarchaeum desulfuricum gen. nov., sp. nov., the first sulfur-respiring alkaliphilic haloarchaea from hypersaline alkaline lakes.</title>
        <authorList>
            <person name="Sorokin D.Y."/>
            <person name="Yakimov M."/>
            <person name="Messina E."/>
            <person name="Merkel A.Y."/>
            <person name="Bale N.J."/>
            <person name="Sinninghe Damste J.S."/>
        </authorList>
    </citation>
    <scope>NUCLEOTIDE SEQUENCE</scope>
    <source>
        <strain evidence="5">AArc-Mg</strain>
        <strain evidence="4">AArc1</strain>
    </source>
</reference>
<evidence type="ECO:0000313" key="7">
    <source>
        <dbReference type="Proteomes" id="UP000258707"/>
    </source>
</evidence>
<keyword evidence="2" id="KW-1133">Transmembrane helix</keyword>
<feature type="transmembrane region" description="Helical" evidence="2">
    <location>
        <begin position="99"/>
        <end position="119"/>
    </location>
</feature>
<dbReference type="EMBL" id="CP024047">
    <property type="protein sequence ID" value="AXR77263.1"/>
    <property type="molecule type" value="Genomic_DNA"/>
</dbReference>
<dbReference type="InterPro" id="IPR011853">
    <property type="entry name" value="TRAP_DctM-Dct_fused"/>
</dbReference>
<proteinExistence type="predicted"/>
<keyword evidence="2" id="KW-0472">Membrane</keyword>
<feature type="transmembrane region" description="Helical" evidence="2">
    <location>
        <begin position="392"/>
        <end position="409"/>
    </location>
</feature>
<feature type="domain" description="TRAP C4-dicarboxylate transport system permease DctM subunit" evidence="3">
    <location>
        <begin position="141"/>
        <end position="593"/>
    </location>
</feature>
<dbReference type="EMBL" id="CP027033">
    <property type="protein sequence ID" value="AXR82775.1"/>
    <property type="molecule type" value="Genomic_DNA"/>
</dbReference>
<dbReference type="Pfam" id="PF06808">
    <property type="entry name" value="DctM"/>
    <property type="match status" value="1"/>
</dbReference>
<accession>A0A346PCL8</accession>
<dbReference type="GeneID" id="37643274"/>
<evidence type="ECO:0000259" key="3">
    <source>
        <dbReference type="Pfam" id="PF06808"/>
    </source>
</evidence>
<feature type="transmembrane region" description="Helical" evidence="2">
    <location>
        <begin position="39"/>
        <end position="56"/>
    </location>
</feature>
<feature type="transmembrane region" description="Helical" evidence="2">
    <location>
        <begin position="568"/>
        <end position="588"/>
    </location>
</feature>
<dbReference type="RefSeq" id="WP_117363453.1">
    <property type="nucleotide sequence ID" value="NZ_CP024047.1"/>
</dbReference>
<dbReference type="PANTHER" id="PTHR43849:SF2">
    <property type="entry name" value="BLL3936 PROTEIN"/>
    <property type="match status" value="1"/>
</dbReference>
<evidence type="ECO:0000256" key="2">
    <source>
        <dbReference type="SAM" id="Phobius"/>
    </source>
</evidence>
<feature type="transmembrane region" description="Helical" evidence="2">
    <location>
        <begin position="608"/>
        <end position="630"/>
    </location>
</feature>
<keyword evidence="6" id="KW-1185">Reference proteome</keyword>
<feature type="transmembrane region" description="Helical" evidence="2">
    <location>
        <begin position="367"/>
        <end position="386"/>
    </location>
</feature>
<organism evidence="4 7">
    <name type="scientific">Natrarchaeobaculum sulfurireducens</name>
    <dbReference type="NCBI Taxonomy" id="2044521"/>
    <lineage>
        <taxon>Archaea</taxon>
        <taxon>Methanobacteriati</taxon>
        <taxon>Methanobacteriota</taxon>
        <taxon>Stenosarchaea group</taxon>
        <taxon>Halobacteria</taxon>
        <taxon>Halobacteriales</taxon>
        <taxon>Natrialbaceae</taxon>
        <taxon>Natrarchaeobaculum</taxon>
    </lineage>
</organism>
<feature type="transmembrane region" description="Helical" evidence="2">
    <location>
        <begin position="326"/>
        <end position="346"/>
    </location>
</feature>
<dbReference type="Proteomes" id="UP000258613">
    <property type="component" value="Chromosome"/>
</dbReference>
<feature type="region of interest" description="Disordered" evidence="1">
    <location>
        <begin position="1"/>
        <end position="26"/>
    </location>
</feature>
<dbReference type="InterPro" id="IPR010656">
    <property type="entry name" value="DctM"/>
</dbReference>
<feature type="transmembrane region" description="Helical" evidence="2">
    <location>
        <begin position="508"/>
        <end position="527"/>
    </location>
</feature>
<accession>A0A346PTD0</accession>
<feature type="transmembrane region" description="Helical" evidence="2">
    <location>
        <begin position="533"/>
        <end position="556"/>
    </location>
</feature>
<feature type="transmembrane region" description="Helical" evidence="2">
    <location>
        <begin position="157"/>
        <end position="179"/>
    </location>
</feature>
<protein>
    <submittedName>
        <fullName evidence="4">TRAP-type uncharacterized transport system, fused permease component</fullName>
    </submittedName>
</protein>
<feature type="transmembrane region" description="Helical" evidence="2">
    <location>
        <begin position="482"/>
        <end position="501"/>
    </location>
</feature>
<dbReference type="PANTHER" id="PTHR43849">
    <property type="entry name" value="BLL3936 PROTEIN"/>
    <property type="match status" value="1"/>
</dbReference>
<evidence type="ECO:0000256" key="1">
    <source>
        <dbReference type="SAM" id="MobiDB-lite"/>
    </source>
</evidence>
<feature type="transmembrane region" description="Helical" evidence="2">
    <location>
        <begin position="68"/>
        <end position="87"/>
    </location>
</feature>
<dbReference type="KEGG" id="nan:AArc1_0922"/>
<gene>
    <name evidence="4" type="ORF">AArc1_0922</name>
    <name evidence="5" type="ORF">AArcMg_2785</name>
</gene>
<name>A0A346PCL8_9EURY</name>
<evidence type="ECO:0000313" key="4">
    <source>
        <dbReference type="EMBL" id="AXR77263.1"/>
    </source>
</evidence>
<evidence type="ECO:0000313" key="5">
    <source>
        <dbReference type="EMBL" id="AXR82775.1"/>
    </source>
</evidence>
<reference evidence="7" key="1">
    <citation type="submission" date="2017-10" db="EMBL/GenBank/DDBJ databases">
        <title>Phenotypic and genomic properties of facultatively anaerobic sulfur-reducing natronoarchaea from hypersaline soda lakes.</title>
        <authorList>
            <person name="Sorokin D.Y."/>
            <person name="Kublanov I.V."/>
            <person name="Roman P."/>
            <person name="Sinninghe Damste J.S."/>
            <person name="Golyshin P.N."/>
            <person name="Rojo D."/>
            <person name="Ciordia S."/>
            <person name="Mena Md.C."/>
            <person name="Ferrer M."/>
            <person name="Messina E."/>
            <person name="Smedile F."/>
            <person name="La Spada G."/>
            <person name="La Cono V."/>
            <person name="Yakimov M.M."/>
        </authorList>
    </citation>
    <scope>NUCLEOTIDE SEQUENCE [LARGE SCALE GENOMIC DNA]</scope>
    <source>
        <strain evidence="7">AArc1</strain>
    </source>
</reference>
<dbReference type="Proteomes" id="UP000258707">
    <property type="component" value="Chromosome"/>
</dbReference>
<dbReference type="NCBIfam" id="TIGR02123">
    <property type="entry name" value="TRAP_fused"/>
    <property type="match status" value="1"/>
</dbReference>
<evidence type="ECO:0000313" key="6">
    <source>
        <dbReference type="Proteomes" id="UP000258613"/>
    </source>
</evidence>
<feature type="transmembrane region" description="Helical" evidence="2">
    <location>
        <begin position="450"/>
        <end position="476"/>
    </location>
</feature>
<reference evidence="6" key="2">
    <citation type="submission" date="2018-02" db="EMBL/GenBank/DDBJ databases">
        <title>Phenotypic and genomic properties of facultatively anaerobic sulfur-reducing natronoarchaea from hypersaline soda lakes.</title>
        <authorList>
            <person name="Sorokin D.Y."/>
            <person name="Kublanov I.V."/>
            <person name="Roman P."/>
            <person name="Sinninghe Damste J.S."/>
            <person name="Golyshin P.N."/>
            <person name="Rojo D."/>
            <person name="Ciordia S."/>
            <person name="Mena M.D.C."/>
            <person name="Ferrer M."/>
            <person name="Messina E."/>
            <person name="Smedile F."/>
            <person name="La Spada G."/>
            <person name="La Cono V."/>
            <person name="Yakimov M.M."/>
        </authorList>
    </citation>
    <scope>NUCLEOTIDE SEQUENCE [LARGE SCALE GENOMIC DNA]</scope>
    <source>
        <strain evidence="6">AArc-Mg</strain>
    </source>
</reference>
<feature type="transmembrane region" description="Helical" evidence="2">
    <location>
        <begin position="131"/>
        <end position="150"/>
    </location>
</feature>